<dbReference type="RefSeq" id="WP_011386999.1">
    <property type="nucleotide sequence ID" value="NZ_JFDO01000004.1"/>
</dbReference>
<dbReference type="InterPro" id="IPR029039">
    <property type="entry name" value="Flavoprotein-like_sf"/>
</dbReference>
<evidence type="ECO:0000256" key="3">
    <source>
        <dbReference type="HAMAP-Rule" id="MF_00128"/>
    </source>
</evidence>
<dbReference type="Gene3D" id="3.40.50.360">
    <property type="match status" value="1"/>
</dbReference>
<dbReference type="Proteomes" id="UP000028533">
    <property type="component" value="Unassembled WGS sequence"/>
</dbReference>
<comment type="function">
    <text evidence="1 3">Probably involved in ribonucleotide reductase function.</text>
</comment>
<protein>
    <recommendedName>
        <fullName evidence="3">Protein NrdI</fullName>
    </recommendedName>
</protein>
<dbReference type="SUPFAM" id="SSF52218">
    <property type="entry name" value="Flavoproteins"/>
    <property type="match status" value="1"/>
</dbReference>
<dbReference type="PANTHER" id="PTHR37297:SF1">
    <property type="entry name" value="PROTEIN NRDI"/>
    <property type="match status" value="1"/>
</dbReference>
<dbReference type="GO" id="GO:0010181">
    <property type="term" value="F:FMN binding"/>
    <property type="evidence" value="ECO:0007669"/>
    <property type="project" value="InterPro"/>
</dbReference>
<organism evidence="4 5">
    <name type="scientific">Mycoplasma capricolum subsp. capricolum 14232</name>
    <dbReference type="NCBI Taxonomy" id="1188238"/>
    <lineage>
        <taxon>Bacteria</taxon>
        <taxon>Bacillati</taxon>
        <taxon>Mycoplasmatota</taxon>
        <taxon>Mollicutes</taxon>
        <taxon>Mycoplasmataceae</taxon>
        <taxon>Mycoplasma</taxon>
    </lineage>
</organism>
<proteinExistence type="inferred from homology"/>
<dbReference type="SMR" id="A0A084ERQ8"/>
<name>A0A084ERQ8_MYCCA</name>
<evidence type="ECO:0000256" key="1">
    <source>
        <dbReference type="ARBA" id="ARBA00003999"/>
    </source>
</evidence>
<comment type="similarity">
    <text evidence="2 3">Belongs to the NrdI family.</text>
</comment>
<dbReference type="HAMAP" id="MF_00128">
    <property type="entry name" value="NrdI"/>
    <property type="match status" value="1"/>
</dbReference>
<gene>
    <name evidence="3 4" type="primary">nrdI</name>
    <name evidence="4" type="ORF">MCAPa_2300</name>
</gene>
<dbReference type="AlphaFoldDB" id="A0A084ERQ8"/>
<comment type="caution">
    <text evidence="4">The sequence shown here is derived from an EMBL/GenBank/DDBJ whole genome shotgun (WGS) entry which is preliminary data.</text>
</comment>
<sequence length="157" mass="17861">MHSNVKKVTDKDVIKPVGVPFVVYFSSISNNTHRFIQKLEIENLRIPYEIEQSISVDRDYVLVTPTYSGGGEYVEGAVPKQVIKFLNNKQNRSFCRGVISSGNTNFGDTFGIAGPIISKKLNVPFLYQFELLGTQHDVSQIKQILFKFWEDGNNERK</sequence>
<dbReference type="PANTHER" id="PTHR37297">
    <property type="entry name" value="PROTEIN NRDI"/>
    <property type="match status" value="1"/>
</dbReference>
<accession>A0A084ERQ8</accession>
<dbReference type="NCBIfam" id="TIGR00333">
    <property type="entry name" value="nrdI"/>
    <property type="match status" value="1"/>
</dbReference>
<dbReference type="PIRSF" id="PIRSF005087">
    <property type="entry name" value="NrdI"/>
    <property type="match status" value="1"/>
</dbReference>
<dbReference type="Pfam" id="PF07972">
    <property type="entry name" value="Flavodoxin_NdrI"/>
    <property type="match status" value="1"/>
</dbReference>
<dbReference type="EMBL" id="JFDO01000004">
    <property type="protein sequence ID" value="KEZ20650.1"/>
    <property type="molecule type" value="Genomic_DNA"/>
</dbReference>
<evidence type="ECO:0000313" key="5">
    <source>
        <dbReference type="Proteomes" id="UP000028533"/>
    </source>
</evidence>
<reference evidence="4 5" key="1">
    <citation type="submission" date="2014-02" db="EMBL/GenBank/DDBJ databases">
        <title>Genome sequence of Mycoplasma capricolum subsp. capricolum strain 14232.</title>
        <authorList>
            <person name="Sirand-Pugnet P."/>
            <person name="Breton M."/>
            <person name="Dordet-Frisoni E."/>
            <person name="Baranowski E."/>
            <person name="Barre A."/>
            <person name="Couture C."/>
            <person name="Dupuy V."/>
            <person name="Gaurivaud P."/>
            <person name="Jacob D."/>
            <person name="Lemaitre C."/>
            <person name="Manso-Silvan L."/>
            <person name="Nikolski M."/>
            <person name="Nouvel L.-X."/>
            <person name="Poumarat F."/>
            <person name="Tardy F."/>
            <person name="Thebault P."/>
            <person name="Theil S."/>
            <person name="Citti C."/>
            <person name="Thiaucourt F."/>
            <person name="Blanchard A."/>
        </authorList>
    </citation>
    <scope>NUCLEOTIDE SEQUENCE [LARGE SCALE GENOMIC DNA]</scope>
    <source>
        <strain evidence="4 5">14232</strain>
    </source>
</reference>
<dbReference type="InterPro" id="IPR020852">
    <property type="entry name" value="RNR_Ib_NrdI_bac"/>
</dbReference>
<dbReference type="GeneID" id="23778945"/>
<dbReference type="InterPro" id="IPR004465">
    <property type="entry name" value="RNR_NrdI"/>
</dbReference>
<evidence type="ECO:0000313" key="4">
    <source>
        <dbReference type="EMBL" id="KEZ20650.1"/>
    </source>
</evidence>
<evidence type="ECO:0000256" key="2">
    <source>
        <dbReference type="ARBA" id="ARBA00009942"/>
    </source>
</evidence>